<evidence type="ECO:0000256" key="3">
    <source>
        <dbReference type="ARBA" id="ARBA00022692"/>
    </source>
</evidence>
<dbReference type="SUPFAM" id="SSF103473">
    <property type="entry name" value="MFS general substrate transporter"/>
    <property type="match status" value="1"/>
</dbReference>
<protein>
    <submittedName>
        <fullName evidence="7">MFS transporter</fullName>
    </submittedName>
</protein>
<dbReference type="Pfam" id="PF07690">
    <property type="entry name" value="MFS_1"/>
    <property type="match status" value="1"/>
</dbReference>
<feature type="transmembrane region" description="Helical" evidence="6">
    <location>
        <begin position="296"/>
        <end position="318"/>
    </location>
</feature>
<feature type="transmembrane region" description="Helical" evidence="6">
    <location>
        <begin position="330"/>
        <end position="351"/>
    </location>
</feature>
<accession>A0ABW4RU99</accession>
<evidence type="ECO:0000313" key="7">
    <source>
        <dbReference type="EMBL" id="MFD1889825.1"/>
    </source>
</evidence>
<keyword evidence="5 6" id="KW-0472">Membrane</keyword>
<name>A0ABW4RU99_9ACTN</name>
<keyword evidence="2" id="KW-1003">Cell membrane</keyword>
<keyword evidence="3 6" id="KW-0812">Transmembrane</keyword>
<evidence type="ECO:0000256" key="4">
    <source>
        <dbReference type="ARBA" id="ARBA00022989"/>
    </source>
</evidence>
<comment type="subcellular location">
    <subcellularLocation>
        <location evidence="1">Cell membrane</location>
        <topology evidence="1">Multi-pass membrane protein</topology>
    </subcellularLocation>
</comment>
<feature type="transmembrane region" description="Helical" evidence="6">
    <location>
        <begin position="207"/>
        <end position="228"/>
    </location>
</feature>
<evidence type="ECO:0000256" key="2">
    <source>
        <dbReference type="ARBA" id="ARBA00022475"/>
    </source>
</evidence>
<dbReference type="InterPro" id="IPR011701">
    <property type="entry name" value="MFS"/>
</dbReference>
<organism evidence="7 8">
    <name type="scientific">Luteococcus peritonei</name>
    <dbReference type="NCBI Taxonomy" id="88874"/>
    <lineage>
        <taxon>Bacteria</taxon>
        <taxon>Bacillati</taxon>
        <taxon>Actinomycetota</taxon>
        <taxon>Actinomycetes</taxon>
        <taxon>Propionibacteriales</taxon>
        <taxon>Propionibacteriaceae</taxon>
        <taxon>Luteococcus</taxon>
    </lineage>
</organism>
<evidence type="ECO:0000313" key="8">
    <source>
        <dbReference type="Proteomes" id="UP001597326"/>
    </source>
</evidence>
<keyword evidence="8" id="KW-1185">Reference proteome</keyword>
<comment type="caution">
    <text evidence="7">The sequence shown here is derived from an EMBL/GenBank/DDBJ whole genome shotgun (WGS) entry which is preliminary data.</text>
</comment>
<dbReference type="RefSeq" id="WP_343873452.1">
    <property type="nucleotide sequence ID" value="NZ_BAAAIX010000016.1"/>
</dbReference>
<reference evidence="8" key="1">
    <citation type="journal article" date="2019" name="Int. J. Syst. Evol. Microbiol.">
        <title>The Global Catalogue of Microorganisms (GCM) 10K type strain sequencing project: providing services to taxonomists for standard genome sequencing and annotation.</title>
        <authorList>
            <consortium name="The Broad Institute Genomics Platform"/>
            <consortium name="The Broad Institute Genome Sequencing Center for Infectious Disease"/>
            <person name="Wu L."/>
            <person name="Ma J."/>
        </authorList>
    </citation>
    <scope>NUCLEOTIDE SEQUENCE [LARGE SCALE GENOMIC DNA]</scope>
    <source>
        <strain evidence="8">CAIM 431</strain>
    </source>
</reference>
<keyword evidence="4 6" id="KW-1133">Transmembrane helix</keyword>
<evidence type="ECO:0000256" key="6">
    <source>
        <dbReference type="SAM" id="Phobius"/>
    </source>
</evidence>
<feature type="transmembrane region" description="Helical" evidence="6">
    <location>
        <begin position="357"/>
        <end position="378"/>
    </location>
</feature>
<feature type="transmembrane region" description="Helical" evidence="6">
    <location>
        <begin position="272"/>
        <end position="290"/>
    </location>
</feature>
<feature type="transmembrane region" description="Helical" evidence="6">
    <location>
        <begin position="12"/>
        <end position="31"/>
    </location>
</feature>
<dbReference type="PANTHER" id="PTHR43124:SF3">
    <property type="entry name" value="CHLORAMPHENICOL EFFLUX PUMP RV0191"/>
    <property type="match status" value="1"/>
</dbReference>
<feature type="transmembrane region" description="Helical" evidence="6">
    <location>
        <begin position="244"/>
        <end position="265"/>
    </location>
</feature>
<feature type="transmembrane region" description="Helical" evidence="6">
    <location>
        <begin position="137"/>
        <end position="158"/>
    </location>
</feature>
<dbReference type="EMBL" id="JBHUFZ010000015">
    <property type="protein sequence ID" value="MFD1889825.1"/>
    <property type="molecule type" value="Genomic_DNA"/>
</dbReference>
<dbReference type="PANTHER" id="PTHR43124">
    <property type="entry name" value="PURINE EFFLUX PUMP PBUE"/>
    <property type="match status" value="1"/>
</dbReference>
<evidence type="ECO:0000256" key="5">
    <source>
        <dbReference type="ARBA" id="ARBA00023136"/>
    </source>
</evidence>
<proteinExistence type="predicted"/>
<feature type="transmembrane region" description="Helical" evidence="6">
    <location>
        <begin position="164"/>
        <end position="186"/>
    </location>
</feature>
<gene>
    <name evidence="7" type="ORF">ACFSCS_06430</name>
</gene>
<feature type="transmembrane region" description="Helical" evidence="6">
    <location>
        <begin position="51"/>
        <end position="71"/>
    </location>
</feature>
<feature type="transmembrane region" description="Helical" evidence="6">
    <location>
        <begin position="103"/>
        <end position="125"/>
    </location>
</feature>
<feature type="transmembrane region" description="Helical" evidence="6">
    <location>
        <begin position="78"/>
        <end position="97"/>
    </location>
</feature>
<dbReference type="InterPro" id="IPR050189">
    <property type="entry name" value="MFS_Efflux_Transporters"/>
</dbReference>
<dbReference type="Proteomes" id="UP001597326">
    <property type="component" value="Unassembled WGS sequence"/>
</dbReference>
<evidence type="ECO:0000256" key="1">
    <source>
        <dbReference type="ARBA" id="ARBA00004651"/>
    </source>
</evidence>
<dbReference type="Gene3D" id="1.20.1250.20">
    <property type="entry name" value="MFS general substrate transporter like domains"/>
    <property type="match status" value="2"/>
</dbReference>
<dbReference type="InterPro" id="IPR036259">
    <property type="entry name" value="MFS_trans_sf"/>
</dbReference>
<sequence>MTAPPTARTWRQVAAGTLLVAVTYGMARFGVGLSAPQVIQDGVSDQAGIGYTSSLSYLTYVVACLACSWLVSRGRWRLCLGLGAGCLLLGYTVTALANGSAAFLAGVSVAGAAAGFASGAIAHRLARDVPARLEARAQGIANAGTGTGVVLATTAMFASGSWRTLFWLSAALGAVATLWFVLGSGARRDGDQDGTQAPEQPGRADQLVLPVLLTAGMGAGAAVFWAYGRELVGEQLRLQDTSSLLFWGLVGFAGVAGSLSGDIAGRLGPARAWALLCTLLGLAVISLPLASQPWQAMVLGALFGGCYTTLCGITIELARLAWPQAVGAGSSILFATIAVGQTAGSLASGLAASQTGLAPLFITGGVVALMAGAPALLLHRRSA</sequence>